<evidence type="ECO:0000313" key="2">
    <source>
        <dbReference type="Proteomes" id="UP000627781"/>
    </source>
</evidence>
<sequence>MKKYIKCSINYAEGERMKGFKRAKYRAFIVVLCSLFLMSCESHVEKKIDGVKLEKGAIIQNEGGIYSNYNLHEGSFNKIENDEIISLFDSKSGNYITQKDGKYSSYYLGKVEELKGVKLEDIDLKLSPNGKYLSYFRKEENILKLNIISLKDGSLIEIKSNVAISDTYLDWVDEDTIIYYGISEDRVNGVFKYNVSDEKEDLFYKLDGGIVQFVKNIQTGVICIEETIDNVKVVKFLDKDGTEKGILPPDITYISDIITDGTDYYFLGKVKGNNNSLYRIHNNIIKRMVFDFPAKIDYDKGLSMDSKGNILFIGSSSKNSKNEEIYKVTKEGSISEAKASVKEYAFVKYQ</sequence>
<protein>
    <recommendedName>
        <fullName evidence="3">Lipoprotein</fullName>
    </recommendedName>
</protein>
<accession>A0ABR8PPF1</accession>
<comment type="caution">
    <text evidence="1">The sequence shown here is derived from an EMBL/GenBank/DDBJ whole genome shotgun (WGS) entry which is preliminary data.</text>
</comment>
<name>A0ABR8PPF1_9CLOT</name>
<gene>
    <name evidence="1" type="ORF">H9661_01650</name>
</gene>
<reference evidence="1 2" key="1">
    <citation type="submission" date="2020-08" db="EMBL/GenBank/DDBJ databases">
        <title>A Genomic Blueprint of the Chicken Gut Microbiome.</title>
        <authorList>
            <person name="Gilroy R."/>
            <person name="Ravi A."/>
            <person name="Getino M."/>
            <person name="Pursley I."/>
            <person name="Horton D.L."/>
            <person name="Alikhan N.-F."/>
            <person name="Baker D."/>
            <person name="Gharbi K."/>
            <person name="Hall N."/>
            <person name="Watson M."/>
            <person name="Adriaenssens E.M."/>
            <person name="Foster-Nyarko E."/>
            <person name="Jarju S."/>
            <person name="Secka A."/>
            <person name="Antonio M."/>
            <person name="Oren A."/>
            <person name="Chaudhuri R."/>
            <person name="La Ragione R.M."/>
            <person name="Hildebrand F."/>
            <person name="Pallen M.J."/>
        </authorList>
    </citation>
    <scope>NUCLEOTIDE SEQUENCE [LARGE SCALE GENOMIC DNA]</scope>
    <source>
        <strain evidence="1 2">Sa3CVN1</strain>
    </source>
</reference>
<dbReference type="Proteomes" id="UP000627781">
    <property type="component" value="Unassembled WGS sequence"/>
</dbReference>
<proteinExistence type="predicted"/>
<dbReference type="EMBL" id="JACSRA010000002">
    <property type="protein sequence ID" value="MBD7910048.1"/>
    <property type="molecule type" value="Genomic_DNA"/>
</dbReference>
<keyword evidence="2" id="KW-1185">Reference proteome</keyword>
<evidence type="ECO:0000313" key="1">
    <source>
        <dbReference type="EMBL" id="MBD7910048.1"/>
    </source>
</evidence>
<dbReference type="SUPFAM" id="SSF82171">
    <property type="entry name" value="DPP6 N-terminal domain-like"/>
    <property type="match status" value="1"/>
</dbReference>
<evidence type="ECO:0008006" key="3">
    <source>
        <dbReference type="Google" id="ProtNLM"/>
    </source>
</evidence>
<organism evidence="1 2">
    <name type="scientific">Clostridium cibarium</name>
    <dbReference type="NCBI Taxonomy" id="2762247"/>
    <lineage>
        <taxon>Bacteria</taxon>
        <taxon>Bacillati</taxon>
        <taxon>Bacillota</taxon>
        <taxon>Clostridia</taxon>
        <taxon>Eubacteriales</taxon>
        <taxon>Clostridiaceae</taxon>
        <taxon>Clostridium</taxon>
    </lineage>
</organism>